<dbReference type="Proteomes" id="UP000628710">
    <property type="component" value="Unassembled WGS sequence"/>
</dbReference>
<proteinExistence type="predicted"/>
<evidence type="ECO:0000313" key="15">
    <source>
        <dbReference type="EMBL" id="MBJ7538262.1"/>
    </source>
</evidence>
<dbReference type="SUPFAM" id="SSF52172">
    <property type="entry name" value="CheY-like"/>
    <property type="match status" value="1"/>
</dbReference>
<dbReference type="PROSITE" id="PS50110">
    <property type="entry name" value="RESPONSE_REGULATORY"/>
    <property type="match status" value="1"/>
</dbReference>
<evidence type="ECO:0000256" key="10">
    <source>
        <dbReference type="PROSITE-ProRule" id="PRU00110"/>
    </source>
</evidence>
<dbReference type="PROSITE" id="PS50894">
    <property type="entry name" value="HPT"/>
    <property type="match status" value="1"/>
</dbReference>
<keyword evidence="4 12" id="KW-0812">Transmembrane</keyword>
<dbReference type="SMART" id="SM00448">
    <property type="entry name" value="REC"/>
    <property type="match status" value="1"/>
</dbReference>
<protein>
    <submittedName>
        <fullName evidence="15">Response regulator</fullName>
    </submittedName>
</protein>
<keyword evidence="8" id="KW-0902">Two-component regulatory system</keyword>
<evidence type="ECO:0000259" key="13">
    <source>
        <dbReference type="PROSITE" id="PS50110"/>
    </source>
</evidence>
<keyword evidence="16" id="KW-1185">Reference proteome</keyword>
<dbReference type="GO" id="GO:0000160">
    <property type="term" value="P:phosphorelay signal transduction system"/>
    <property type="evidence" value="ECO:0007669"/>
    <property type="project" value="UniProtKB-KW"/>
</dbReference>
<gene>
    <name evidence="15" type="ORF">I8J31_11300</name>
</gene>
<dbReference type="Pfam" id="PF00072">
    <property type="entry name" value="Response_reg"/>
    <property type="match status" value="1"/>
</dbReference>
<dbReference type="PANTHER" id="PTHR45339:SF1">
    <property type="entry name" value="HYBRID SIGNAL TRANSDUCTION HISTIDINE KINASE J"/>
    <property type="match status" value="1"/>
</dbReference>
<keyword evidence="5" id="KW-0547">Nucleotide-binding</keyword>
<evidence type="ECO:0000313" key="16">
    <source>
        <dbReference type="Proteomes" id="UP000628710"/>
    </source>
</evidence>
<evidence type="ECO:0000256" key="11">
    <source>
        <dbReference type="PROSITE-ProRule" id="PRU00169"/>
    </source>
</evidence>
<dbReference type="AlphaFoldDB" id="A0A934JTZ7"/>
<evidence type="ECO:0000256" key="6">
    <source>
        <dbReference type="ARBA" id="ARBA00022840"/>
    </source>
</evidence>
<reference evidence="15" key="1">
    <citation type="submission" date="2020-12" db="EMBL/GenBank/DDBJ databases">
        <title>Marinomonas arctica sp. nov., a psychrotolerant bacterium isolated from the Arctic.</title>
        <authorList>
            <person name="Zhang Y."/>
        </authorList>
    </citation>
    <scope>NUCLEOTIDE SEQUENCE</scope>
    <source>
        <strain evidence="15">C1424</strain>
    </source>
</reference>
<dbReference type="PANTHER" id="PTHR45339">
    <property type="entry name" value="HYBRID SIGNAL TRANSDUCTION HISTIDINE KINASE J"/>
    <property type="match status" value="1"/>
</dbReference>
<dbReference type="InterPro" id="IPR008207">
    <property type="entry name" value="Sig_transdc_His_kin_Hpt_dom"/>
</dbReference>
<accession>A0A934JTZ7</accession>
<dbReference type="GO" id="GO:0005886">
    <property type="term" value="C:plasma membrane"/>
    <property type="evidence" value="ECO:0007669"/>
    <property type="project" value="UniProtKB-SubCell"/>
</dbReference>
<feature type="domain" description="HPt" evidence="14">
    <location>
        <begin position="374"/>
        <end position="474"/>
    </location>
</feature>
<dbReference type="GO" id="GO:0005524">
    <property type="term" value="F:ATP binding"/>
    <property type="evidence" value="ECO:0007669"/>
    <property type="project" value="UniProtKB-KW"/>
</dbReference>
<feature type="domain" description="Response regulatory" evidence="13">
    <location>
        <begin position="223"/>
        <end position="339"/>
    </location>
</feature>
<dbReference type="InterPro" id="IPR036641">
    <property type="entry name" value="HPT_dom_sf"/>
</dbReference>
<sequence length="474" mass="52847">MLTFKTALWLQLVIMETVLVAVLSLSTFTFDITFITMALSSPILVTLIFHTLAQKQFLSHRKQEIEHLEALQAKLQATARNATDNHSVETTQLETQSAKEDHDITLAALENMPEGVLIYQQDSLLFANPSAMNIFKVDHLKALNIDQYFPSDLQKNLQLSRQTGAPFLSATYNIIDNQLTVKQARIRVTIDKDYCFVFIEDLTSSASPSSIAVPKKKGLSGKNILLVEDSPANQMLMKGQLETQGASVDCADDGVQGINQAKLKAYDLILMDLQMPTMDGINAAKHIKDLPQHTMTPIIAMSGTRNEEIDKAIQQVGIEAFIHKPVSNNDLIKTLSDFFERAHSSVNASHKENSASQELPFDQDVIMQMQQDIGKQRTNDMTHVAIEEIEKRLTTLEQGIHDSSLLDLKRQAHTIKSTAASFGLMSLSALCHLIELNCRDGRDEEIATQTAQAREIFDCGKEELLAFYTNAEQE</sequence>
<keyword evidence="9 12" id="KW-0472">Membrane</keyword>
<comment type="caution">
    <text evidence="15">The sequence shown here is derived from an EMBL/GenBank/DDBJ whole genome shotgun (WGS) entry which is preliminary data.</text>
</comment>
<evidence type="ECO:0000256" key="4">
    <source>
        <dbReference type="ARBA" id="ARBA00022692"/>
    </source>
</evidence>
<comment type="subcellular location">
    <subcellularLocation>
        <location evidence="1">Cell membrane</location>
        <topology evidence="1">Multi-pass membrane protein</topology>
    </subcellularLocation>
</comment>
<dbReference type="SUPFAM" id="SSF47226">
    <property type="entry name" value="Histidine-containing phosphotransfer domain, HPT domain"/>
    <property type="match status" value="1"/>
</dbReference>
<evidence type="ECO:0000256" key="8">
    <source>
        <dbReference type="ARBA" id="ARBA00023012"/>
    </source>
</evidence>
<dbReference type="Gene3D" id="3.40.50.2300">
    <property type="match status" value="1"/>
</dbReference>
<dbReference type="Gene3D" id="1.20.120.160">
    <property type="entry name" value="HPT domain"/>
    <property type="match status" value="1"/>
</dbReference>
<name>A0A934JTZ7_9GAMM</name>
<evidence type="ECO:0000256" key="9">
    <source>
        <dbReference type="ARBA" id="ARBA00023136"/>
    </source>
</evidence>
<keyword evidence="7 12" id="KW-1133">Transmembrane helix</keyword>
<keyword evidence="2" id="KW-1003">Cell membrane</keyword>
<evidence type="ECO:0000256" key="2">
    <source>
        <dbReference type="ARBA" id="ARBA00022475"/>
    </source>
</evidence>
<feature type="modified residue" description="4-aspartylphosphate" evidence="11">
    <location>
        <position position="272"/>
    </location>
</feature>
<dbReference type="RefSeq" id="WP_199468665.1">
    <property type="nucleotide sequence ID" value="NZ_JAEMNX010000011.1"/>
</dbReference>
<dbReference type="SMART" id="SM00073">
    <property type="entry name" value="HPT"/>
    <property type="match status" value="1"/>
</dbReference>
<evidence type="ECO:0000256" key="5">
    <source>
        <dbReference type="ARBA" id="ARBA00022741"/>
    </source>
</evidence>
<dbReference type="EMBL" id="JAEMNX010000011">
    <property type="protein sequence ID" value="MBJ7538262.1"/>
    <property type="molecule type" value="Genomic_DNA"/>
</dbReference>
<dbReference type="CDD" id="cd17546">
    <property type="entry name" value="REC_hyHK_CKI1_RcsC-like"/>
    <property type="match status" value="1"/>
</dbReference>
<evidence type="ECO:0000256" key="1">
    <source>
        <dbReference type="ARBA" id="ARBA00004651"/>
    </source>
</evidence>
<dbReference type="CDD" id="cd00088">
    <property type="entry name" value="HPT"/>
    <property type="match status" value="1"/>
</dbReference>
<evidence type="ECO:0000256" key="3">
    <source>
        <dbReference type="ARBA" id="ARBA00022553"/>
    </source>
</evidence>
<keyword evidence="3 11" id="KW-0597">Phosphoprotein</keyword>
<organism evidence="15 16">
    <name type="scientific">Marinomonas transparens</name>
    <dbReference type="NCBI Taxonomy" id="2795388"/>
    <lineage>
        <taxon>Bacteria</taxon>
        <taxon>Pseudomonadati</taxon>
        <taxon>Pseudomonadota</taxon>
        <taxon>Gammaproteobacteria</taxon>
        <taxon>Oceanospirillales</taxon>
        <taxon>Oceanospirillaceae</taxon>
        <taxon>Marinomonas</taxon>
    </lineage>
</organism>
<dbReference type="Pfam" id="PF01627">
    <property type="entry name" value="Hpt"/>
    <property type="match status" value="1"/>
</dbReference>
<keyword evidence="6" id="KW-0067">ATP-binding</keyword>
<dbReference type="InterPro" id="IPR001789">
    <property type="entry name" value="Sig_transdc_resp-reg_receiver"/>
</dbReference>
<evidence type="ECO:0000256" key="7">
    <source>
        <dbReference type="ARBA" id="ARBA00022989"/>
    </source>
</evidence>
<dbReference type="InterPro" id="IPR011006">
    <property type="entry name" value="CheY-like_superfamily"/>
</dbReference>
<feature type="modified residue" description="Phosphohistidine" evidence="10">
    <location>
        <position position="413"/>
    </location>
</feature>
<feature type="transmembrane region" description="Helical" evidence="12">
    <location>
        <begin position="7"/>
        <end position="26"/>
    </location>
</feature>
<dbReference type="GO" id="GO:0004672">
    <property type="term" value="F:protein kinase activity"/>
    <property type="evidence" value="ECO:0007669"/>
    <property type="project" value="UniProtKB-ARBA"/>
</dbReference>
<evidence type="ECO:0000256" key="12">
    <source>
        <dbReference type="SAM" id="Phobius"/>
    </source>
</evidence>
<evidence type="ECO:0000259" key="14">
    <source>
        <dbReference type="PROSITE" id="PS50894"/>
    </source>
</evidence>